<proteinExistence type="predicted"/>
<dbReference type="InterPro" id="IPR050745">
    <property type="entry name" value="Multifunctional_regulatory"/>
</dbReference>
<gene>
    <name evidence="4" type="ORF">BKA55DRAFT_511001</name>
</gene>
<dbReference type="SUPFAM" id="SSF48403">
    <property type="entry name" value="Ankyrin repeat"/>
    <property type="match status" value="1"/>
</dbReference>
<keyword evidence="2" id="KW-0040">ANK repeat</keyword>
<dbReference type="InterPro" id="IPR031348">
    <property type="entry name" value="PigL_N"/>
</dbReference>
<keyword evidence="1" id="KW-0677">Repeat</keyword>
<evidence type="ECO:0000259" key="3">
    <source>
        <dbReference type="Pfam" id="PF17111"/>
    </source>
</evidence>
<reference evidence="4" key="1">
    <citation type="journal article" date="2021" name="Nat. Commun.">
        <title>Genetic determinants of endophytism in the Arabidopsis root mycobiome.</title>
        <authorList>
            <person name="Mesny F."/>
            <person name="Miyauchi S."/>
            <person name="Thiergart T."/>
            <person name="Pickel B."/>
            <person name="Atanasova L."/>
            <person name="Karlsson M."/>
            <person name="Huettel B."/>
            <person name="Barry K.W."/>
            <person name="Haridas S."/>
            <person name="Chen C."/>
            <person name="Bauer D."/>
            <person name="Andreopoulos W."/>
            <person name="Pangilinan J."/>
            <person name="LaButti K."/>
            <person name="Riley R."/>
            <person name="Lipzen A."/>
            <person name="Clum A."/>
            <person name="Drula E."/>
            <person name="Henrissat B."/>
            <person name="Kohler A."/>
            <person name="Grigoriev I.V."/>
            <person name="Martin F.M."/>
            <person name="Hacquard S."/>
        </authorList>
    </citation>
    <scope>NUCLEOTIDE SEQUENCE</scope>
    <source>
        <strain evidence="4">MPI-CAGE-AT-0023</strain>
    </source>
</reference>
<dbReference type="Proteomes" id="UP000720189">
    <property type="component" value="Unassembled WGS sequence"/>
</dbReference>
<dbReference type="Gene3D" id="1.25.40.20">
    <property type="entry name" value="Ankyrin repeat-containing domain"/>
    <property type="match status" value="2"/>
</dbReference>
<accession>A0A9P9HA89</accession>
<keyword evidence="5" id="KW-1185">Reference proteome</keyword>
<evidence type="ECO:0000256" key="2">
    <source>
        <dbReference type="ARBA" id="ARBA00023043"/>
    </source>
</evidence>
<dbReference type="Pfam" id="PF17111">
    <property type="entry name" value="PigL_N"/>
    <property type="match status" value="1"/>
</dbReference>
<evidence type="ECO:0000256" key="1">
    <source>
        <dbReference type="ARBA" id="ARBA00022737"/>
    </source>
</evidence>
<dbReference type="OrthoDB" id="539213at2759"/>
<evidence type="ECO:0000313" key="5">
    <source>
        <dbReference type="Proteomes" id="UP000720189"/>
    </source>
</evidence>
<organism evidence="4 5">
    <name type="scientific">Fusarium redolens</name>
    <dbReference type="NCBI Taxonomy" id="48865"/>
    <lineage>
        <taxon>Eukaryota</taxon>
        <taxon>Fungi</taxon>
        <taxon>Dikarya</taxon>
        <taxon>Ascomycota</taxon>
        <taxon>Pezizomycotina</taxon>
        <taxon>Sordariomycetes</taxon>
        <taxon>Hypocreomycetidae</taxon>
        <taxon>Hypocreales</taxon>
        <taxon>Nectriaceae</taxon>
        <taxon>Fusarium</taxon>
        <taxon>Fusarium redolens species complex</taxon>
    </lineage>
</organism>
<dbReference type="SMART" id="SM00248">
    <property type="entry name" value="ANK"/>
    <property type="match status" value="3"/>
</dbReference>
<dbReference type="AlphaFoldDB" id="A0A9P9HA89"/>
<dbReference type="InterPro" id="IPR002110">
    <property type="entry name" value="Ankyrin_rpt"/>
</dbReference>
<protein>
    <recommendedName>
        <fullName evidence="3">Azaphilone pigments biosynthesis cluster protein L N-terminal domain-containing protein</fullName>
    </recommendedName>
</protein>
<dbReference type="RefSeq" id="XP_046049798.1">
    <property type="nucleotide sequence ID" value="XM_046187661.1"/>
</dbReference>
<dbReference type="PANTHER" id="PTHR24189">
    <property type="entry name" value="MYOTROPHIN"/>
    <property type="match status" value="1"/>
</dbReference>
<dbReference type="EMBL" id="JAGMUX010000007">
    <property type="protein sequence ID" value="KAH7253551.1"/>
    <property type="molecule type" value="Genomic_DNA"/>
</dbReference>
<dbReference type="PANTHER" id="PTHR24189:SF50">
    <property type="entry name" value="ANKYRIN REPEAT AND SOCS BOX PROTEIN 2"/>
    <property type="match status" value="1"/>
</dbReference>
<dbReference type="GeneID" id="70217615"/>
<comment type="caution">
    <text evidence="4">The sequence shown here is derived from an EMBL/GenBank/DDBJ whole genome shotgun (WGS) entry which is preliminary data.</text>
</comment>
<dbReference type="InterPro" id="IPR036770">
    <property type="entry name" value="Ankyrin_rpt-contain_sf"/>
</dbReference>
<name>A0A9P9HA89_FUSRE</name>
<sequence>MEAVGAGASILSFITVAFSVTKSIHEALSAIQDGPQIIRFLTDEIAQLESILQRLSQVSFVSVDDIDKSQLESLARKCKDDLTALDSQLKSLDVSASDGRRGRLWRKLKLCFSEKDLDQIRHVVRGHVQHLTVRLNLIQVQQGSFTATQLTQIFSLLQQLKQDITAPQTTNTATLITEEDSSFTSARVTEMDDEEMDYVPDKSLDESISRLMRLLEEKPCVVESDDSEELLGDLEYLLACIRKDAEPVESEGTCQNSRLWRLTDKQFLISQELKQKTIETDDGVITVTAAKRRPKSASQIEREQGKKEPRRDFLAKLTYTSKSTKKMLILSVNQGQLLFNSSINMLPCVTVCNILPRDSLVFDTARSGSVQDLVELFEGGEASIHDHDTYGWSLLHHSVRNLPVLKFLIEQGLDIDEVAPRPDQDYQMYGSCLNNASTPSHLALVHGVSVGHYEALLHAGADVTLQQTLLVSPFVYANSSAWQNQDLIPRVCLNSFIGGDSEPHQACQQIRLLVEQGYDVNSTLNGQICLHNLFLKSHSWLRYLPEYMDLLSYLIEHGADVYAEDYEGYQPSHYAYGATCEACYLFCTSARGDLWDAALTYVGYDILETRRFYPRKARYITGYTRGDFEKFWYGQEGNCPYWDDRPWPPTSEQDDAARSSWPPMRGELCELCRTCVDDFDCFNCGVCLSSFQFFCDDSNHQHNRFCPREQIAVWKLQEDGDEVYWELVPFSDSESDYDVSSSEDSDGGGILLQDRLEEAFSDALSEGVSRSLV</sequence>
<feature type="domain" description="Azaphilone pigments biosynthesis cluster protein L N-terminal" evidence="3">
    <location>
        <begin position="1"/>
        <end position="166"/>
    </location>
</feature>
<evidence type="ECO:0000313" key="4">
    <source>
        <dbReference type="EMBL" id="KAH7253551.1"/>
    </source>
</evidence>